<dbReference type="AlphaFoldDB" id="A0A382B908"/>
<gene>
    <name evidence="2" type="ORF">METZ01_LOCUS162875</name>
</gene>
<dbReference type="GO" id="GO:0016810">
    <property type="term" value="F:hydrolase activity, acting on carbon-nitrogen (but not peptide) bonds"/>
    <property type="evidence" value="ECO:0007669"/>
    <property type="project" value="InterPro"/>
</dbReference>
<dbReference type="PANTHER" id="PTHR43135">
    <property type="entry name" value="ALPHA-D-RIBOSE 1-METHYLPHOSPHONATE 5-TRIPHOSPHATE DIPHOSPHATASE"/>
    <property type="match status" value="1"/>
</dbReference>
<dbReference type="EMBL" id="UINC01028653">
    <property type="protein sequence ID" value="SVB10021.1"/>
    <property type="molecule type" value="Genomic_DNA"/>
</dbReference>
<dbReference type="InterPro" id="IPR032466">
    <property type="entry name" value="Metal_Hydrolase"/>
</dbReference>
<dbReference type="Gene3D" id="3.20.20.140">
    <property type="entry name" value="Metal-dependent hydrolases"/>
    <property type="match status" value="1"/>
</dbReference>
<proteinExistence type="predicted"/>
<feature type="domain" description="Amidohydrolase-related" evidence="1">
    <location>
        <begin position="53"/>
        <end position="401"/>
    </location>
</feature>
<dbReference type="InterPro" id="IPR057744">
    <property type="entry name" value="OTAase-like"/>
</dbReference>
<organism evidence="2">
    <name type="scientific">marine metagenome</name>
    <dbReference type="NCBI Taxonomy" id="408172"/>
    <lineage>
        <taxon>unclassified sequences</taxon>
        <taxon>metagenomes</taxon>
        <taxon>ecological metagenomes</taxon>
    </lineage>
</organism>
<name>A0A382B908_9ZZZZ</name>
<dbReference type="CDD" id="cd01299">
    <property type="entry name" value="Met_dep_hydrolase_A"/>
    <property type="match status" value="1"/>
</dbReference>
<reference evidence="2" key="1">
    <citation type="submission" date="2018-05" db="EMBL/GenBank/DDBJ databases">
        <authorList>
            <person name="Lanie J.A."/>
            <person name="Ng W.-L."/>
            <person name="Kazmierczak K.M."/>
            <person name="Andrzejewski T.M."/>
            <person name="Davidsen T.M."/>
            <person name="Wayne K.J."/>
            <person name="Tettelin H."/>
            <person name="Glass J.I."/>
            <person name="Rusch D."/>
            <person name="Podicherti R."/>
            <person name="Tsui H.-C.T."/>
            <person name="Winkler M.E."/>
        </authorList>
    </citation>
    <scope>NUCLEOTIDE SEQUENCE</scope>
</reference>
<dbReference type="InterPro" id="IPR011059">
    <property type="entry name" value="Metal-dep_hydrolase_composite"/>
</dbReference>
<evidence type="ECO:0000313" key="2">
    <source>
        <dbReference type="EMBL" id="SVB10021.1"/>
    </source>
</evidence>
<dbReference type="PANTHER" id="PTHR43135:SF3">
    <property type="entry name" value="ALPHA-D-RIBOSE 1-METHYLPHOSPHONATE 5-TRIPHOSPHATE DIPHOSPHATASE"/>
    <property type="match status" value="1"/>
</dbReference>
<sequence length="410" mass="43761">MAQMVLFNGRIFDGLSETMRDGGFVVIDDGRITEVGQGNAPAGGTVIDLAGRVLMPGLIDAHVHLIATTADLGSIGEDPASLTTMRASKIAEGMLMRGFTTVRDAGGADWGLALAIEEGLIQGPRLFYSGRVLSQTGGHGDSRPRIYDWAGCQCCLPSAQFTAIADGVDEVRKAARTELRRGASQIKIMGSGGVASPTDPVWNLQYSEEEIAAAVWEAESWRTYVMAHAYTPEAITRCIRLGVRSIEHGNLIDRSTLELMREKDAWLVPTLVTYDSLHRYGAEYGLPPVSVAKVKDVRSQGLEALAMAHELGVNIGFGTDLLGGMHKDQSNEFAIRTQVLSAFDVLRAATSSNAELLNQQGALGVIVPGAFADLIAVDGNPLEDISCLVGQGESLSLIMKGGKIFKNALM</sequence>
<dbReference type="Pfam" id="PF01979">
    <property type="entry name" value="Amidohydro_1"/>
    <property type="match status" value="1"/>
</dbReference>
<dbReference type="SUPFAM" id="SSF51338">
    <property type="entry name" value="Composite domain of metallo-dependent hydrolases"/>
    <property type="match status" value="2"/>
</dbReference>
<dbReference type="InterPro" id="IPR006680">
    <property type="entry name" value="Amidohydro-rel"/>
</dbReference>
<dbReference type="InterPro" id="IPR051781">
    <property type="entry name" value="Metallo-dep_Hydrolase"/>
</dbReference>
<evidence type="ECO:0000259" key="1">
    <source>
        <dbReference type="Pfam" id="PF01979"/>
    </source>
</evidence>
<dbReference type="SUPFAM" id="SSF51556">
    <property type="entry name" value="Metallo-dependent hydrolases"/>
    <property type="match status" value="1"/>
</dbReference>
<protein>
    <recommendedName>
        <fullName evidence="1">Amidohydrolase-related domain-containing protein</fullName>
    </recommendedName>
</protein>
<dbReference type="Gene3D" id="2.30.40.10">
    <property type="entry name" value="Urease, subunit C, domain 1"/>
    <property type="match status" value="1"/>
</dbReference>
<accession>A0A382B908</accession>